<protein>
    <submittedName>
        <fullName evidence="2">DUF3667 domain-containing protein</fullName>
    </submittedName>
</protein>
<dbReference type="RefSeq" id="WP_228229524.1">
    <property type="nucleotide sequence ID" value="NZ_JAJGMW010000007.1"/>
</dbReference>
<reference evidence="2 3" key="1">
    <citation type="submission" date="2021-11" db="EMBL/GenBank/DDBJ databases">
        <title>Seasonal and diel survey of microbial diversity of the Tyrrhenian coast.</title>
        <authorList>
            <person name="Gattoni G."/>
            <person name="Corral P."/>
        </authorList>
    </citation>
    <scope>NUCLEOTIDE SEQUENCE [LARGE SCALE GENOMIC DNA]</scope>
    <source>
        <strain evidence="2 3">Mr9</strain>
    </source>
</reference>
<comment type="caution">
    <text evidence="2">The sequence shown here is derived from an EMBL/GenBank/DDBJ whole genome shotgun (WGS) entry which is preliminary data.</text>
</comment>
<keyword evidence="1" id="KW-1133">Transmembrane helix</keyword>
<dbReference type="InterPro" id="IPR022134">
    <property type="entry name" value="DUF3667"/>
</dbReference>
<name>A0ABS8GR24_9FLAO</name>
<dbReference type="EMBL" id="JAJGMW010000007">
    <property type="protein sequence ID" value="MCC4212432.1"/>
    <property type="molecule type" value="Genomic_DNA"/>
</dbReference>
<keyword evidence="1" id="KW-0472">Membrane</keyword>
<feature type="transmembrane region" description="Helical" evidence="1">
    <location>
        <begin position="179"/>
        <end position="202"/>
    </location>
</feature>
<feature type="transmembrane region" description="Helical" evidence="1">
    <location>
        <begin position="208"/>
        <end position="230"/>
    </location>
</feature>
<accession>A0ABS8GR24</accession>
<keyword evidence="1" id="KW-0812">Transmembrane</keyword>
<feature type="transmembrane region" description="Helical" evidence="1">
    <location>
        <begin position="147"/>
        <end position="167"/>
    </location>
</feature>
<evidence type="ECO:0000256" key="1">
    <source>
        <dbReference type="SAM" id="Phobius"/>
    </source>
</evidence>
<feature type="transmembrane region" description="Helical" evidence="1">
    <location>
        <begin position="89"/>
        <end position="109"/>
    </location>
</feature>
<keyword evidence="3" id="KW-1185">Reference proteome</keyword>
<feature type="transmembrane region" description="Helical" evidence="1">
    <location>
        <begin position="242"/>
        <end position="264"/>
    </location>
</feature>
<dbReference type="Proteomes" id="UP001197770">
    <property type="component" value="Unassembled WGS sequence"/>
</dbReference>
<evidence type="ECO:0000313" key="3">
    <source>
        <dbReference type="Proteomes" id="UP001197770"/>
    </source>
</evidence>
<gene>
    <name evidence="2" type="ORF">LLW17_06855</name>
</gene>
<dbReference type="Pfam" id="PF12412">
    <property type="entry name" value="DUF3667"/>
    <property type="match status" value="1"/>
</dbReference>
<proteinExistence type="predicted"/>
<sequence>MEQVEQTNEQLAIVSYCRNCHQNLDAGAAFCSACGGQIVKNRITVKNLAEDFNDRFLNLDSAFLKTFRALFTKPEDVIGGYIDGVRKKYLSAFGYFAISLTVAGIYVFILREYLMDSLFENLQVSETPNQEQQLAFIKNFTMSINEYQTLFSVLSIPILALISRIVFWNYKKYNYLEHIVIYLYAFSHINLVFYILAIGTIWSTSLYTFISFTGIIAYIVYICFVLKRLYRLNTTSLILKTSLFALIGGIVFTILCTVAMIIMYKLGVFDALIESTKTAGQSKS</sequence>
<evidence type="ECO:0000313" key="2">
    <source>
        <dbReference type="EMBL" id="MCC4212432.1"/>
    </source>
</evidence>
<organism evidence="2 3">
    <name type="scientific">Leeuwenhoekiella parthenopeia</name>
    <dbReference type="NCBI Taxonomy" id="2890320"/>
    <lineage>
        <taxon>Bacteria</taxon>
        <taxon>Pseudomonadati</taxon>
        <taxon>Bacteroidota</taxon>
        <taxon>Flavobacteriia</taxon>
        <taxon>Flavobacteriales</taxon>
        <taxon>Flavobacteriaceae</taxon>
        <taxon>Leeuwenhoekiella</taxon>
    </lineage>
</organism>